<feature type="compositionally biased region" description="Pro residues" evidence="5">
    <location>
        <begin position="220"/>
        <end position="236"/>
    </location>
</feature>
<evidence type="ECO:0000313" key="8">
    <source>
        <dbReference type="EMBL" id="MFC0082259.1"/>
    </source>
</evidence>
<evidence type="ECO:0000256" key="1">
    <source>
        <dbReference type="ARBA" id="ARBA00023015"/>
    </source>
</evidence>
<comment type="caution">
    <text evidence="8">The sequence shown here is derived from an EMBL/GenBank/DDBJ whole genome shotgun (WGS) entry which is preliminary data.</text>
</comment>
<evidence type="ECO:0000256" key="5">
    <source>
        <dbReference type="SAM" id="MobiDB-lite"/>
    </source>
</evidence>
<gene>
    <name evidence="8" type="ORF">ACFFRE_08890</name>
</gene>
<feature type="region of interest" description="Disordered" evidence="5">
    <location>
        <begin position="205"/>
        <end position="236"/>
    </location>
</feature>
<dbReference type="InterPro" id="IPR036271">
    <property type="entry name" value="Tet_transcr_reg_TetR-rel_C_sf"/>
</dbReference>
<feature type="domain" description="HTH cro/C1-type" evidence="6">
    <location>
        <begin position="32"/>
        <end position="60"/>
    </location>
</feature>
<keyword evidence="3" id="KW-0804">Transcription</keyword>
<evidence type="ECO:0000259" key="6">
    <source>
        <dbReference type="PROSITE" id="PS50943"/>
    </source>
</evidence>
<dbReference type="PROSITE" id="PS50943">
    <property type="entry name" value="HTH_CROC1"/>
    <property type="match status" value="1"/>
</dbReference>
<dbReference type="SUPFAM" id="SSF46689">
    <property type="entry name" value="Homeodomain-like"/>
    <property type="match status" value="1"/>
</dbReference>
<dbReference type="RefSeq" id="WP_377789783.1">
    <property type="nucleotide sequence ID" value="NZ_JBHLYQ010000084.1"/>
</dbReference>
<feature type="compositionally biased region" description="Basic residues" evidence="5">
    <location>
        <begin position="205"/>
        <end position="215"/>
    </location>
</feature>
<dbReference type="InterPro" id="IPR009057">
    <property type="entry name" value="Homeodomain-like_sf"/>
</dbReference>
<evidence type="ECO:0000313" key="9">
    <source>
        <dbReference type="Proteomes" id="UP001589788"/>
    </source>
</evidence>
<proteinExistence type="predicted"/>
<dbReference type="InterPro" id="IPR050109">
    <property type="entry name" value="HTH-type_TetR-like_transc_reg"/>
</dbReference>
<evidence type="ECO:0000256" key="4">
    <source>
        <dbReference type="PROSITE-ProRule" id="PRU00335"/>
    </source>
</evidence>
<dbReference type="Pfam" id="PF00440">
    <property type="entry name" value="TetR_N"/>
    <property type="match status" value="1"/>
</dbReference>
<dbReference type="Gene3D" id="1.10.357.10">
    <property type="entry name" value="Tetracycline Repressor, domain 2"/>
    <property type="match status" value="1"/>
</dbReference>
<accession>A0ABV6C7I6</accession>
<reference evidence="8 9" key="1">
    <citation type="submission" date="2024-09" db="EMBL/GenBank/DDBJ databases">
        <authorList>
            <person name="Sun Q."/>
            <person name="Mori K."/>
        </authorList>
    </citation>
    <scope>NUCLEOTIDE SEQUENCE [LARGE SCALE GENOMIC DNA]</scope>
    <source>
        <strain evidence="8 9">JCM 15389</strain>
    </source>
</reference>
<sequence>MRGRRAAGRWASAVEAHRAAQRDVVLDAALELLRERGLAGLTMSALADRAGVSRATLYHYFPDVDHVLAAWVSREVERSVADVLATASAIEDPVERLRWVVGDQLARFASQEHRVSVEHLDSEAGSPVVRAAVASGLEPLRQLLATTLEEAAGRGQLALPTGPDLAVDLLLGLLGATRRHLVEGRLEPAEATQVIWDLLETGWRRPGRRNPRRRPSDRPGGPPQGVPPAASPPSSR</sequence>
<name>A0ABV6C7I6_9ACTN</name>
<organism evidence="8 9">
    <name type="scientific">Aciditerrimonas ferrireducens</name>
    <dbReference type="NCBI Taxonomy" id="667306"/>
    <lineage>
        <taxon>Bacteria</taxon>
        <taxon>Bacillati</taxon>
        <taxon>Actinomycetota</taxon>
        <taxon>Acidimicrobiia</taxon>
        <taxon>Acidimicrobiales</taxon>
        <taxon>Acidimicrobiaceae</taxon>
        <taxon>Aciditerrimonas</taxon>
    </lineage>
</organism>
<evidence type="ECO:0000259" key="7">
    <source>
        <dbReference type="PROSITE" id="PS50977"/>
    </source>
</evidence>
<dbReference type="InterPro" id="IPR001387">
    <property type="entry name" value="Cro/C1-type_HTH"/>
</dbReference>
<keyword evidence="1" id="KW-0805">Transcription regulation</keyword>
<keyword evidence="9" id="KW-1185">Reference proteome</keyword>
<evidence type="ECO:0000256" key="3">
    <source>
        <dbReference type="ARBA" id="ARBA00023163"/>
    </source>
</evidence>
<dbReference type="PROSITE" id="PS50977">
    <property type="entry name" value="HTH_TETR_2"/>
    <property type="match status" value="1"/>
</dbReference>
<feature type="domain" description="HTH tetR-type" evidence="7">
    <location>
        <begin position="19"/>
        <end position="79"/>
    </location>
</feature>
<protein>
    <submittedName>
        <fullName evidence="8">TetR/AcrR family transcriptional regulator</fullName>
    </submittedName>
</protein>
<dbReference type="SUPFAM" id="SSF48498">
    <property type="entry name" value="Tetracyclin repressor-like, C-terminal domain"/>
    <property type="match status" value="1"/>
</dbReference>
<dbReference type="EMBL" id="JBHLYQ010000084">
    <property type="protein sequence ID" value="MFC0082259.1"/>
    <property type="molecule type" value="Genomic_DNA"/>
</dbReference>
<dbReference type="PANTHER" id="PTHR30055:SF234">
    <property type="entry name" value="HTH-TYPE TRANSCRIPTIONAL REGULATOR BETI"/>
    <property type="match status" value="1"/>
</dbReference>
<dbReference type="Gene3D" id="1.10.10.60">
    <property type="entry name" value="Homeodomain-like"/>
    <property type="match status" value="1"/>
</dbReference>
<dbReference type="CDD" id="cd00093">
    <property type="entry name" value="HTH_XRE"/>
    <property type="match status" value="1"/>
</dbReference>
<dbReference type="PANTHER" id="PTHR30055">
    <property type="entry name" value="HTH-TYPE TRANSCRIPTIONAL REGULATOR RUTR"/>
    <property type="match status" value="1"/>
</dbReference>
<dbReference type="PRINTS" id="PR00455">
    <property type="entry name" value="HTHTETR"/>
</dbReference>
<dbReference type="InterPro" id="IPR001647">
    <property type="entry name" value="HTH_TetR"/>
</dbReference>
<feature type="DNA-binding region" description="H-T-H motif" evidence="4">
    <location>
        <begin position="42"/>
        <end position="61"/>
    </location>
</feature>
<dbReference type="Proteomes" id="UP001589788">
    <property type="component" value="Unassembled WGS sequence"/>
</dbReference>
<evidence type="ECO:0000256" key="2">
    <source>
        <dbReference type="ARBA" id="ARBA00023125"/>
    </source>
</evidence>
<keyword evidence="2 4" id="KW-0238">DNA-binding</keyword>